<protein>
    <recommendedName>
        <fullName evidence="2">DUF6533 domain-containing protein</fullName>
    </recommendedName>
</protein>
<evidence type="ECO:0000313" key="3">
    <source>
        <dbReference type="EMBL" id="KAG2094202.1"/>
    </source>
</evidence>
<feature type="transmembrane region" description="Helical" evidence="1">
    <location>
        <begin position="61"/>
        <end position="79"/>
    </location>
</feature>
<dbReference type="Pfam" id="PF20151">
    <property type="entry name" value="DUF6533"/>
    <property type="match status" value="1"/>
</dbReference>
<keyword evidence="4" id="KW-1185">Reference proteome</keyword>
<evidence type="ECO:0000259" key="2">
    <source>
        <dbReference type="Pfam" id="PF20151"/>
    </source>
</evidence>
<keyword evidence="1" id="KW-0812">Transmembrane</keyword>
<dbReference type="EMBL" id="JABBWM010000080">
    <property type="protein sequence ID" value="KAG2094202.1"/>
    <property type="molecule type" value="Genomic_DNA"/>
</dbReference>
<comment type="caution">
    <text evidence="3">The sequence shown here is derived from an EMBL/GenBank/DDBJ whole genome shotgun (WGS) entry which is preliminary data.</text>
</comment>
<keyword evidence="1" id="KW-1133">Transmembrane helix</keyword>
<proteinExistence type="predicted"/>
<evidence type="ECO:0000256" key="1">
    <source>
        <dbReference type="SAM" id="Phobius"/>
    </source>
</evidence>
<sequence length="127" mass="14283">MTVVSNDPSWWPVINSNIISSYWIVAAGTVVVYDWALTLGQEIELIWGGWKIVLTPRCSRYAILEYHILLPIFWSYYPMNTLISRGNITYYAQNGTDVVIYAMLGIIGAIILEHIVGGIFYGSSDST</sequence>
<dbReference type="Proteomes" id="UP000823399">
    <property type="component" value="Unassembled WGS sequence"/>
</dbReference>
<dbReference type="AlphaFoldDB" id="A0A9P7EXR4"/>
<feature type="transmembrane region" description="Helical" evidence="1">
    <location>
        <begin position="20"/>
        <end position="40"/>
    </location>
</feature>
<dbReference type="GeneID" id="64696496"/>
<organism evidence="3 4">
    <name type="scientific">Suillus discolor</name>
    <dbReference type="NCBI Taxonomy" id="1912936"/>
    <lineage>
        <taxon>Eukaryota</taxon>
        <taxon>Fungi</taxon>
        <taxon>Dikarya</taxon>
        <taxon>Basidiomycota</taxon>
        <taxon>Agaricomycotina</taxon>
        <taxon>Agaricomycetes</taxon>
        <taxon>Agaricomycetidae</taxon>
        <taxon>Boletales</taxon>
        <taxon>Suillineae</taxon>
        <taxon>Suillaceae</taxon>
        <taxon>Suillus</taxon>
    </lineage>
</organism>
<feature type="domain" description="DUF6533" evidence="2">
    <location>
        <begin position="22"/>
        <end position="51"/>
    </location>
</feature>
<evidence type="ECO:0000313" key="4">
    <source>
        <dbReference type="Proteomes" id="UP000823399"/>
    </source>
</evidence>
<keyword evidence="1" id="KW-0472">Membrane</keyword>
<dbReference type="InterPro" id="IPR045340">
    <property type="entry name" value="DUF6533"/>
</dbReference>
<accession>A0A9P7EXR4</accession>
<gene>
    <name evidence="3" type="ORF">F5147DRAFT_657205</name>
</gene>
<feature type="transmembrane region" description="Helical" evidence="1">
    <location>
        <begin position="99"/>
        <end position="121"/>
    </location>
</feature>
<dbReference type="RefSeq" id="XP_041287437.1">
    <property type="nucleotide sequence ID" value="XM_041434237.1"/>
</dbReference>
<dbReference type="OrthoDB" id="2802397at2759"/>
<reference evidence="3" key="1">
    <citation type="journal article" date="2020" name="New Phytol.">
        <title>Comparative genomics reveals dynamic genome evolution in host specialist ectomycorrhizal fungi.</title>
        <authorList>
            <person name="Lofgren L.A."/>
            <person name="Nguyen N.H."/>
            <person name="Vilgalys R."/>
            <person name="Ruytinx J."/>
            <person name="Liao H.L."/>
            <person name="Branco S."/>
            <person name="Kuo A."/>
            <person name="LaButti K."/>
            <person name="Lipzen A."/>
            <person name="Andreopoulos W."/>
            <person name="Pangilinan J."/>
            <person name="Riley R."/>
            <person name="Hundley H."/>
            <person name="Na H."/>
            <person name="Barry K."/>
            <person name="Grigoriev I.V."/>
            <person name="Stajich J.E."/>
            <person name="Kennedy P.G."/>
        </authorList>
    </citation>
    <scope>NUCLEOTIDE SEQUENCE</scope>
    <source>
        <strain evidence="3">FC423</strain>
    </source>
</reference>
<name>A0A9P7EXR4_9AGAM</name>